<sequence>MGKRKGFLTWKEFLIVIICFVLTPVILNYVLFTWRAPRVYGDGDTWLGFWGNYSGAFVGALVALWIANRQVNDSRDLEIEKEQRQRKVAQLQPLIIASRELDEVIWSLRKINILRRQGFESARDKLLEQKGGVELTEDELLEIKKEVESKVYKLRPINDNLISCLHLIDNIDLQATLYSKVIQYQDFLKVLLSDISEENLQADMIILDKQNFWETFTGNYIVTLESVKNLVDDEITRVKEYVDENFNDGLN</sequence>
<proteinExistence type="predicted"/>
<comment type="caution">
    <text evidence="1">The sequence shown here is derived from an EMBL/GenBank/DDBJ whole genome shotgun (WGS) entry which is preliminary data.</text>
</comment>
<dbReference type="EMBL" id="NUSQ01000153">
    <property type="protein sequence ID" value="PHD63101.1"/>
    <property type="molecule type" value="Genomic_DNA"/>
</dbReference>
<name>A0A2B5XUK1_9BACI</name>
<evidence type="ECO:0000313" key="2">
    <source>
        <dbReference type="Proteomes" id="UP000225997"/>
    </source>
</evidence>
<dbReference type="RefSeq" id="WP_100063169.1">
    <property type="nucleotide sequence ID" value="NZ_NUSQ01000153.1"/>
</dbReference>
<protein>
    <submittedName>
        <fullName evidence="1">Uncharacterized protein</fullName>
    </submittedName>
</protein>
<reference evidence="1 2" key="1">
    <citation type="submission" date="2017-09" db="EMBL/GenBank/DDBJ databases">
        <title>Large-scale bioinformatics analysis of Bacillus genomes uncovers conserved roles of natural products in bacterial physiology.</title>
        <authorList>
            <consortium name="Agbiome Team Llc"/>
            <person name="Bleich R.M."/>
            <person name="Grubbs K.J."/>
            <person name="Santa Maria K.C."/>
            <person name="Allen S.E."/>
            <person name="Farag S."/>
            <person name="Shank E.A."/>
            <person name="Bowers A."/>
        </authorList>
    </citation>
    <scope>NUCLEOTIDE SEQUENCE [LARGE SCALE GENOMIC DNA]</scope>
    <source>
        <strain evidence="1 2">AFS044250</strain>
    </source>
</reference>
<accession>A0A2B5XUK1</accession>
<dbReference type="Proteomes" id="UP000225997">
    <property type="component" value="Unassembled WGS sequence"/>
</dbReference>
<dbReference type="AlphaFoldDB" id="A0A2B5XUK1"/>
<organism evidence="1 2">
    <name type="scientific">Bacillus toyonensis</name>
    <dbReference type="NCBI Taxonomy" id="155322"/>
    <lineage>
        <taxon>Bacteria</taxon>
        <taxon>Bacillati</taxon>
        <taxon>Bacillota</taxon>
        <taxon>Bacilli</taxon>
        <taxon>Bacillales</taxon>
        <taxon>Bacillaceae</taxon>
        <taxon>Bacillus</taxon>
        <taxon>Bacillus cereus group</taxon>
    </lineage>
</organism>
<evidence type="ECO:0000313" key="1">
    <source>
        <dbReference type="EMBL" id="PHD63101.1"/>
    </source>
</evidence>
<gene>
    <name evidence="1" type="ORF">COF40_25780</name>
</gene>